<dbReference type="EMBL" id="BLXZ01000001">
    <property type="protein sequence ID" value="GFO66473.1"/>
    <property type="molecule type" value="Genomic_DNA"/>
</dbReference>
<organism evidence="6 7">
    <name type="scientific">Geomonas limicola</name>
    <dbReference type="NCBI Taxonomy" id="2740186"/>
    <lineage>
        <taxon>Bacteria</taxon>
        <taxon>Pseudomonadati</taxon>
        <taxon>Thermodesulfobacteriota</taxon>
        <taxon>Desulfuromonadia</taxon>
        <taxon>Geobacterales</taxon>
        <taxon>Geobacteraceae</taxon>
        <taxon>Geomonas</taxon>
    </lineage>
</organism>
<evidence type="ECO:0000313" key="7">
    <source>
        <dbReference type="Proteomes" id="UP000587586"/>
    </source>
</evidence>
<evidence type="ECO:0000256" key="2">
    <source>
        <dbReference type="ARBA" id="ARBA00022964"/>
    </source>
</evidence>
<dbReference type="InterPro" id="IPR015889">
    <property type="entry name" value="Intradiol_dOase_core"/>
</dbReference>
<dbReference type="GO" id="GO:0016702">
    <property type="term" value="F:oxidoreductase activity, acting on single donors with incorporation of molecular oxygen, incorporation of two atoms of oxygen"/>
    <property type="evidence" value="ECO:0007669"/>
    <property type="project" value="InterPro"/>
</dbReference>
<dbReference type="InterPro" id="IPR000627">
    <property type="entry name" value="Intradiol_dOase_C"/>
</dbReference>
<dbReference type="Proteomes" id="UP000587586">
    <property type="component" value="Unassembled WGS sequence"/>
</dbReference>
<keyword evidence="2" id="KW-0223">Dioxygenase</keyword>
<dbReference type="AlphaFoldDB" id="A0A6V8N4C1"/>
<protein>
    <recommendedName>
        <fullName evidence="5">Intradiol ring-cleavage dioxygenases domain-containing protein</fullName>
    </recommendedName>
</protein>
<dbReference type="PANTHER" id="PTHR33711">
    <property type="entry name" value="DIOXYGENASE, PUTATIVE (AFU_ORTHOLOGUE AFUA_2G02910)-RELATED"/>
    <property type="match status" value="1"/>
</dbReference>
<dbReference type="PANTHER" id="PTHR33711:SF10">
    <property type="entry name" value="INTRADIOL RING-CLEAVAGE DIOXYGENASES DOMAIN-CONTAINING PROTEIN"/>
    <property type="match status" value="1"/>
</dbReference>
<sequence length="170" mass="18976">MFLLVMFSVTAPEWLLPQHVFAGSCTPTPWDEIGPFYRPNAPQRNKIGSGYLLSGTVRSSKDCSPIRGARIEVWQTARNGSYDDAHRATLFSDNQGRYRLETDYPGGYAQRPSHIHILVDVRGHQGLVTQHYPRKGDRKARFDLVLEPENDTAGAAKGRTGDLVTPGRKP</sequence>
<feature type="region of interest" description="Disordered" evidence="4">
    <location>
        <begin position="148"/>
        <end position="170"/>
    </location>
</feature>
<dbReference type="InterPro" id="IPR050770">
    <property type="entry name" value="Intradiol_RC_Dioxygenase"/>
</dbReference>
<comment type="caution">
    <text evidence="6">The sequence shown here is derived from an EMBL/GenBank/DDBJ whole genome shotgun (WGS) entry which is preliminary data.</text>
</comment>
<evidence type="ECO:0000313" key="6">
    <source>
        <dbReference type="EMBL" id="GFO66473.1"/>
    </source>
</evidence>
<evidence type="ECO:0000256" key="1">
    <source>
        <dbReference type="ARBA" id="ARBA00007825"/>
    </source>
</evidence>
<dbReference type="SUPFAM" id="SSF49482">
    <property type="entry name" value="Aromatic compound dioxygenase"/>
    <property type="match status" value="1"/>
</dbReference>
<reference evidence="7" key="1">
    <citation type="submission" date="2020-06" db="EMBL/GenBank/DDBJ databases">
        <title>Draft genomic sequecing of Geomonas sp. Red745.</title>
        <authorList>
            <person name="Itoh H."/>
            <person name="Xu Z.X."/>
            <person name="Ushijima N."/>
            <person name="Masuda Y."/>
            <person name="Shiratori Y."/>
            <person name="Senoo K."/>
        </authorList>
    </citation>
    <scope>NUCLEOTIDE SEQUENCE [LARGE SCALE GENOMIC DNA]</scope>
    <source>
        <strain evidence="7">Red745</strain>
    </source>
</reference>
<evidence type="ECO:0000256" key="4">
    <source>
        <dbReference type="SAM" id="MobiDB-lite"/>
    </source>
</evidence>
<evidence type="ECO:0000259" key="5">
    <source>
        <dbReference type="Pfam" id="PF00775"/>
    </source>
</evidence>
<keyword evidence="7" id="KW-1185">Reference proteome</keyword>
<feature type="domain" description="Intradiol ring-cleavage dioxygenases" evidence="5">
    <location>
        <begin position="44"/>
        <end position="138"/>
    </location>
</feature>
<accession>A0A6V8N4C1</accession>
<gene>
    <name evidence="6" type="ORF">GMLC_00520</name>
</gene>
<dbReference type="GO" id="GO:0008199">
    <property type="term" value="F:ferric iron binding"/>
    <property type="evidence" value="ECO:0007669"/>
    <property type="project" value="InterPro"/>
</dbReference>
<keyword evidence="3" id="KW-0560">Oxidoreductase</keyword>
<proteinExistence type="inferred from homology"/>
<evidence type="ECO:0000256" key="3">
    <source>
        <dbReference type="ARBA" id="ARBA00023002"/>
    </source>
</evidence>
<dbReference type="Pfam" id="PF00775">
    <property type="entry name" value="Dioxygenase_C"/>
    <property type="match status" value="1"/>
</dbReference>
<name>A0A6V8N4C1_9BACT</name>
<comment type="similarity">
    <text evidence="1">Belongs to the intradiol ring-cleavage dioxygenase family.</text>
</comment>
<dbReference type="Gene3D" id="2.60.130.10">
    <property type="entry name" value="Aromatic compound dioxygenase"/>
    <property type="match status" value="1"/>
</dbReference>